<evidence type="ECO:0000313" key="2">
    <source>
        <dbReference type="EMBL" id="GEQ96757.1"/>
    </source>
</evidence>
<evidence type="ECO:0000256" key="1">
    <source>
        <dbReference type="SAM" id="MobiDB-lite"/>
    </source>
</evidence>
<dbReference type="Proteomes" id="UP000322084">
    <property type="component" value="Unassembled WGS sequence"/>
</dbReference>
<feature type="region of interest" description="Disordered" evidence="1">
    <location>
        <begin position="1"/>
        <end position="20"/>
    </location>
</feature>
<reference evidence="2 3" key="1">
    <citation type="submission" date="2019-09" db="EMBL/GenBank/DDBJ databases">
        <title>NBRP : Genome information of microbial organism related human and environment.</title>
        <authorList>
            <person name="Hattori M."/>
            <person name="Oshima K."/>
            <person name="Inaba H."/>
            <person name="Suda W."/>
            <person name="Sakamoto M."/>
            <person name="Iino T."/>
            <person name="Kitahara M."/>
            <person name="Oshida Y."/>
            <person name="Iida T."/>
            <person name="Kudo T."/>
            <person name="Itoh T."/>
            <person name="Ohkuma M."/>
        </authorList>
    </citation>
    <scope>NUCLEOTIDE SEQUENCE [LARGE SCALE GENOMIC DNA]</scope>
    <source>
        <strain evidence="2 3">Hi-2</strain>
    </source>
</reference>
<gene>
    <name evidence="2" type="ORF">JCM17844_03940</name>
</gene>
<accession>A0A5A7MLG7</accession>
<sequence length="48" mass="5411">MANGAAKAAHLQQEQAKLTRDMDAAEERWLMAQEALEKVKQPKEMADK</sequence>
<comment type="caution">
    <text evidence="2">The sequence shown here is derived from an EMBL/GenBank/DDBJ whole genome shotgun (WGS) entry which is preliminary data.</text>
</comment>
<evidence type="ECO:0000313" key="3">
    <source>
        <dbReference type="Proteomes" id="UP000322084"/>
    </source>
</evidence>
<dbReference type="AlphaFoldDB" id="A0A5A7MLG7"/>
<dbReference type="EMBL" id="BKCL01000001">
    <property type="protein sequence ID" value="GEQ96757.1"/>
    <property type="molecule type" value="Genomic_DNA"/>
</dbReference>
<proteinExistence type="predicted"/>
<organism evidence="2 3">
    <name type="scientific">Iodidimonas gelatinilytica</name>
    <dbReference type="NCBI Taxonomy" id="1236966"/>
    <lineage>
        <taxon>Bacteria</taxon>
        <taxon>Pseudomonadati</taxon>
        <taxon>Pseudomonadota</taxon>
        <taxon>Alphaproteobacteria</taxon>
        <taxon>Iodidimonadales</taxon>
        <taxon>Iodidimonadaceae</taxon>
        <taxon>Iodidimonas</taxon>
    </lineage>
</organism>
<name>A0A5A7MLG7_9PROT</name>
<protein>
    <submittedName>
        <fullName evidence="2">Uncharacterized protein</fullName>
    </submittedName>
</protein>